<sequence>MEYFILVLVLAALTVGHEAASVSNESAPVFKAVVEFPEGVNEYTKIYDHLEEATSMLEPRDNLILFYEESFFLDGIPNTVQHRDVFYRANSTTYITRISVISFTNIFPQGYFKMRQTYAHVRLTSAPGDKLYNTVQFYGHYTDWP</sequence>
<dbReference type="EMBL" id="CM056799">
    <property type="protein sequence ID" value="KAJ8710740.1"/>
    <property type="molecule type" value="Genomic_DNA"/>
</dbReference>
<evidence type="ECO:0000313" key="1">
    <source>
        <dbReference type="EMBL" id="KAJ8710740.1"/>
    </source>
</evidence>
<gene>
    <name evidence="1" type="ORF">PYW08_009255</name>
</gene>
<accession>A0ACC2Q9X1</accession>
<protein>
    <submittedName>
        <fullName evidence="1">Uncharacterized protein</fullName>
    </submittedName>
</protein>
<dbReference type="Proteomes" id="UP001231649">
    <property type="component" value="Chromosome 23"/>
</dbReference>
<keyword evidence="2" id="KW-1185">Reference proteome</keyword>
<reference evidence="1" key="1">
    <citation type="submission" date="2023-03" db="EMBL/GenBank/DDBJ databases">
        <title>Chromosome-level genomes of two armyworms, Mythimna separata and Mythimna loreyi, provide insights into the biosynthesis and reception of sex pheromones.</title>
        <authorList>
            <person name="Zhao H."/>
        </authorList>
    </citation>
    <scope>NUCLEOTIDE SEQUENCE</scope>
    <source>
        <strain evidence="1">BeijingLab</strain>
    </source>
</reference>
<proteinExistence type="predicted"/>
<comment type="caution">
    <text evidence="1">The sequence shown here is derived from an EMBL/GenBank/DDBJ whole genome shotgun (WGS) entry which is preliminary data.</text>
</comment>
<name>A0ACC2Q9X1_9NEOP</name>
<organism evidence="1 2">
    <name type="scientific">Mythimna loreyi</name>
    <dbReference type="NCBI Taxonomy" id="667449"/>
    <lineage>
        <taxon>Eukaryota</taxon>
        <taxon>Metazoa</taxon>
        <taxon>Ecdysozoa</taxon>
        <taxon>Arthropoda</taxon>
        <taxon>Hexapoda</taxon>
        <taxon>Insecta</taxon>
        <taxon>Pterygota</taxon>
        <taxon>Neoptera</taxon>
        <taxon>Endopterygota</taxon>
        <taxon>Lepidoptera</taxon>
        <taxon>Glossata</taxon>
        <taxon>Ditrysia</taxon>
        <taxon>Noctuoidea</taxon>
        <taxon>Noctuidae</taxon>
        <taxon>Noctuinae</taxon>
        <taxon>Hadenini</taxon>
        <taxon>Mythimna</taxon>
    </lineage>
</organism>
<evidence type="ECO:0000313" key="2">
    <source>
        <dbReference type="Proteomes" id="UP001231649"/>
    </source>
</evidence>